<dbReference type="EMBL" id="CATWAF010000007">
    <property type="protein sequence ID" value="CAJ0705408.1"/>
    <property type="molecule type" value="Genomic_DNA"/>
</dbReference>
<comment type="caution">
    <text evidence="1">The sequence shown here is derived from an EMBL/GenBank/DDBJ whole genome shotgun (WGS) entry which is preliminary data.</text>
</comment>
<sequence>MLAKAIYKGLLKDVNRTGWVSNPSVGMSSEDRASLHAMVAYQGLLLRKAGNLDLDTALDNAVKTFANTKLALPGQNGGIKLIDDPWAGKGRSADAPINGSPDSPISTLKGFAPVYSGFRMTNKLGKEEDPLETWVDDAKSLKKKLPGIFPEVGLLSLGAPRPDGLLPILDSTSQPIQLRPGQEVAIRGAGNVPVWAAGDAHSADNDPVGPDGIPLWAFGGLGIRENTLTKGKVPEDPEKAAEFFKTNMPPGVFPVYNPSTHSYTLHYGFRMVGTAEVRDAKIKERAAEWERARAYDLKNPPLTPAQQGAAFLTGAM</sequence>
<dbReference type="Proteomes" id="UP001189915">
    <property type="component" value="Unassembled WGS sequence"/>
</dbReference>
<reference evidence="1 2" key="1">
    <citation type="submission" date="2023-07" db="EMBL/GenBank/DDBJ databases">
        <authorList>
            <person name="Peeters C."/>
        </authorList>
    </citation>
    <scope>NUCLEOTIDE SEQUENCE [LARGE SCALE GENOMIC DNA]</scope>
    <source>
        <strain evidence="1 2">LMG 18091</strain>
    </source>
</reference>
<dbReference type="RefSeq" id="WP_316871482.1">
    <property type="nucleotide sequence ID" value="NZ_CATWAF010000007.1"/>
</dbReference>
<protein>
    <submittedName>
        <fullName evidence="1">Uncharacterized protein</fullName>
    </submittedName>
</protein>
<dbReference type="AlphaFoldDB" id="A0AAD2ESZ7"/>
<evidence type="ECO:0000313" key="1">
    <source>
        <dbReference type="EMBL" id="CAJ0705408.1"/>
    </source>
</evidence>
<accession>A0AAD2ESZ7</accession>
<proteinExistence type="predicted"/>
<gene>
    <name evidence="1" type="ORF">LMG18091_04431</name>
</gene>
<name>A0AAD2ESZ7_9RALS</name>
<organism evidence="1 2">
    <name type="scientific">Ralstonia wenshanensis</name>
    <dbReference type="NCBI Taxonomy" id="2842456"/>
    <lineage>
        <taxon>Bacteria</taxon>
        <taxon>Pseudomonadati</taxon>
        <taxon>Pseudomonadota</taxon>
        <taxon>Betaproteobacteria</taxon>
        <taxon>Burkholderiales</taxon>
        <taxon>Burkholderiaceae</taxon>
        <taxon>Ralstonia</taxon>
    </lineage>
</organism>
<evidence type="ECO:0000313" key="2">
    <source>
        <dbReference type="Proteomes" id="UP001189915"/>
    </source>
</evidence>
<keyword evidence="2" id="KW-1185">Reference proteome</keyword>